<evidence type="ECO:0000256" key="1">
    <source>
        <dbReference type="SAM" id="Phobius"/>
    </source>
</evidence>
<feature type="transmembrane region" description="Helical" evidence="1">
    <location>
        <begin position="27"/>
        <end position="49"/>
    </location>
</feature>
<keyword evidence="1" id="KW-0472">Membrane</keyword>
<feature type="transmembrane region" description="Helical" evidence="1">
    <location>
        <begin position="245"/>
        <end position="264"/>
    </location>
</feature>
<dbReference type="Proteomes" id="UP000027337">
    <property type="component" value="Unassembled WGS sequence"/>
</dbReference>
<dbReference type="RefSeq" id="WP_037911673.1">
    <property type="nucleotide sequence ID" value="NZ_JEMU01000029.1"/>
</dbReference>
<feature type="transmembrane region" description="Helical" evidence="1">
    <location>
        <begin position="95"/>
        <end position="118"/>
    </location>
</feature>
<feature type="transmembrane region" description="Helical" evidence="1">
    <location>
        <begin position="166"/>
        <end position="188"/>
    </location>
</feature>
<reference evidence="2 3" key="1">
    <citation type="journal article" date="2014" name="Genome Announc.">
        <title>Draft Genome Sequences of Two Isolates of the Roseobacter Group, Sulfitobacter sp. Strains 3SOLIMAR09 and 1FIGIMAR09, from Harbors of Mallorca Island (Mediterranean Sea).</title>
        <authorList>
            <person name="Mas-Llado M."/>
            <person name="Pina-Villalonga J.M."/>
            <person name="Brunet-Galmes I."/>
            <person name="Nogales B."/>
            <person name="Bosch R."/>
        </authorList>
    </citation>
    <scope>NUCLEOTIDE SEQUENCE [LARGE SCALE GENOMIC DNA]</scope>
    <source>
        <strain evidence="2 3">1FIGIMAR09</strain>
    </source>
</reference>
<dbReference type="Pfam" id="PF13347">
    <property type="entry name" value="MFS_2"/>
    <property type="match status" value="1"/>
</dbReference>
<comment type="caution">
    <text evidence="2">The sequence shown here is derived from an EMBL/GenBank/DDBJ whole genome shotgun (WGS) entry which is preliminary data.</text>
</comment>
<dbReference type="Gene3D" id="1.20.1250.20">
    <property type="entry name" value="MFS general substrate transporter like domains"/>
    <property type="match status" value="2"/>
</dbReference>
<dbReference type="AlphaFoldDB" id="A0A061SQD3"/>
<proteinExistence type="predicted"/>
<organism evidence="2 3">
    <name type="scientific">Sulfitobacter mediterraneus</name>
    <dbReference type="NCBI Taxonomy" id="83219"/>
    <lineage>
        <taxon>Bacteria</taxon>
        <taxon>Pseudomonadati</taxon>
        <taxon>Pseudomonadota</taxon>
        <taxon>Alphaproteobacteria</taxon>
        <taxon>Rhodobacterales</taxon>
        <taxon>Roseobacteraceae</taxon>
        <taxon>Sulfitobacter</taxon>
    </lineage>
</organism>
<dbReference type="SUPFAM" id="SSF103473">
    <property type="entry name" value="MFS general substrate transporter"/>
    <property type="match status" value="2"/>
</dbReference>
<feature type="transmembrane region" description="Helical" evidence="1">
    <location>
        <begin position="208"/>
        <end position="233"/>
    </location>
</feature>
<evidence type="ECO:0000313" key="3">
    <source>
        <dbReference type="Proteomes" id="UP000027337"/>
    </source>
</evidence>
<sequence>MHLPRVSLFAFVLAAAGVPLYIHLPRFAAVELEMSLATLGVILLAIRAIDLVQDPAIGWAIDRWPRAQWIFGTAALLGLSIGFPLLFSLEAGPQVALWLTLTLVLLFSAYSLGMILLYGRTATLAPGRALPDTMRLAAFRETGMLAGVIFAAVAPLAFAALGGDGYLLFGLGLCAIGVLAALLTAPLWRRIPLPAEGFSIARYRDPAIGRLLLLALVNGLPVAVTSTLFVFFVEDRLQLQGQAGLLLLVFFAAALVCVPGWTVLARHMSPRKVLLLAMPLAIAGFIGAAFLPAGSSFGMAAICAASGAALGAEMVILPVLFSGALNKAGLKASEGFGLWSFAGKLGLALTSFALLPLLQGAGFTPGQPNSDQALWALTLCYAVLPCVLKLVAVALVWRLPE</sequence>
<accession>A0A061SQD3</accession>
<protein>
    <submittedName>
        <fullName evidence="2">Sodium:galactoside symporter</fullName>
    </submittedName>
</protein>
<feature type="transmembrane region" description="Helical" evidence="1">
    <location>
        <begin position="375"/>
        <end position="397"/>
    </location>
</feature>
<keyword evidence="1" id="KW-1133">Transmembrane helix</keyword>
<feature type="transmembrane region" description="Helical" evidence="1">
    <location>
        <begin position="297"/>
        <end position="324"/>
    </location>
</feature>
<name>A0A061SQD3_9RHOB</name>
<feature type="transmembrane region" description="Helical" evidence="1">
    <location>
        <begin position="69"/>
        <end position="89"/>
    </location>
</feature>
<feature type="transmembrane region" description="Helical" evidence="1">
    <location>
        <begin position="138"/>
        <end position="160"/>
    </location>
</feature>
<dbReference type="EMBL" id="JEMU01000029">
    <property type="protein sequence ID" value="KAJ01470.1"/>
    <property type="molecule type" value="Genomic_DNA"/>
</dbReference>
<keyword evidence="3" id="KW-1185">Reference proteome</keyword>
<dbReference type="eggNOG" id="COG2211">
    <property type="taxonomic scope" value="Bacteria"/>
</dbReference>
<dbReference type="InterPro" id="IPR036259">
    <property type="entry name" value="MFS_trans_sf"/>
</dbReference>
<feature type="transmembrane region" description="Helical" evidence="1">
    <location>
        <begin position="273"/>
        <end position="291"/>
    </location>
</feature>
<dbReference type="STRING" id="83219.PM02_19245"/>
<feature type="transmembrane region" description="Helical" evidence="1">
    <location>
        <begin position="336"/>
        <end position="355"/>
    </location>
</feature>
<evidence type="ECO:0000313" key="2">
    <source>
        <dbReference type="EMBL" id="KAJ01470.1"/>
    </source>
</evidence>
<keyword evidence="1" id="KW-0812">Transmembrane</keyword>
<gene>
    <name evidence="2" type="ORF">PM02_19245</name>
</gene>